<evidence type="ECO:0000313" key="2">
    <source>
        <dbReference type="EMBL" id="GAA0246373.1"/>
    </source>
</evidence>
<organism evidence="2 3">
    <name type="scientific">Rhodanobacter caeni</name>
    <dbReference type="NCBI Taxonomy" id="657654"/>
    <lineage>
        <taxon>Bacteria</taxon>
        <taxon>Pseudomonadati</taxon>
        <taxon>Pseudomonadota</taxon>
        <taxon>Gammaproteobacteria</taxon>
        <taxon>Lysobacterales</taxon>
        <taxon>Rhodanobacteraceae</taxon>
        <taxon>Rhodanobacter</taxon>
    </lineage>
</organism>
<evidence type="ECO:0000313" key="3">
    <source>
        <dbReference type="Proteomes" id="UP001500657"/>
    </source>
</evidence>
<comment type="caution">
    <text evidence="2">The sequence shown here is derived from an EMBL/GenBank/DDBJ whole genome shotgun (WGS) entry which is preliminary data.</text>
</comment>
<keyword evidence="3" id="KW-1185">Reference proteome</keyword>
<gene>
    <name evidence="2" type="ORF">GCM10009126_09950</name>
</gene>
<dbReference type="Pfam" id="PF09361">
    <property type="entry name" value="Phasin_2"/>
    <property type="match status" value="1"/>
</dbReference>
<accession>A0ABN0UCU6</accession>
<sequence length="125" mass="13514">MTQQINQFFDYAKQFSDNAFKAQTLALKGLQTVAELQFNELQRQAGATADFVAAAQETRDIDGLRSLWEKGVSVSRENAEQAVAVSQEVIAISQKTAQSLSALVQEQRQAANDAAAPVGRKAAAK</sequence>
<dbReference type="InterPro" id="IPR018968">
    <property type="entry name" value="Phasin"/>
</dbReference>
<name>A0ABN0UCU6_9GAMM</name>
<reference evidence="3" key="1">
    <citation type="journal article" date="2019" name="Int. J. Syst. Evol. Microbiol.">
        <title>The Global Catalogue of Microorganisms (GCM) 10K type strain sequencing project: providing services to taxonomists for standard genome sequencing and annotation.</title>
        <authorList>
            <consortium name="The Broad Institute Genomics Platform"/>
            <consortium name="The Broad Institute Genome Sequencing Center for Infectious Disease"/>
            <person name="Wu L."/>
            <person name="Ma J."/>
        </authorList>
    </citation>
    <scope>NUCLEOTIDE SEQUENCE [LARGE SCALE GENOMIC DNA]</scope>
    <source>
        <strain evidence="3">JCM 16242</strain>
    </source>
</reference>
<dbReference type="Proteomes" id="UP001500657">
    <property type="component" value="Unassembled WGS sequence"/>
</dbReference>
<dbReference type="EMBL" id="BAAAFO010000002">
    <property type="protein sequence ID" value="GAA0246373.1"/>
    <property type="molecule type" value="Genomic_DNA"/>
</dbReference>
<dbReference type="RefSeq" id="WP_343880828.1">
    <property type="nucleotide sequence ID" value="NZ_BAAAFO010000002.1"/>
</dbReference>
<proteinExistence type="predicted"/>
<evidence type="ECO:0000259" key="1">
    <source>
        <dbReference type="Pfam" id="PF09361"/>
    </source>
</evidence>
<feature type="domain" description="Phasin" evidence="1">
    <location>
        <begin position="7"/>
        <end position="107"/>
    </location>
</feature>
<protein>
    <recommendedName>
        <fullName evidence="1">Phasin domain-containing protein</fullName>
    </recommendedName>
</protein>